<protein>
    <recommendedName>
        <fullName evidence="3">Transcriptional regulator</fullName>
    </recommendedName>
</protein>
<dbReference type="InterPro" id="IPR003735">
    <property type="entry name" value="Metal_Tscrpt_repr"/>
</dbReference>
<dbReference type="EMBL" id="MHKX01000004">
    <property type="protein sequence ID" value="OGY98644.1"/>
    <property type="molecule type" value="Genomic_DNA"/>
</dbReference>
<dbReference type="Pfam" id="PF02583">
    <property type="entry name" value="Trns_repr_metal"/>
    <property type="match status" value="1"/>
</dbReference>
<dbReference type="STRING" id="1798647.A2855_01270"/>
<dbReference type="GO" id="GO:0046872">
    <property type="term" value="F:metal ion binding"/>
    <property type="evidence" value="ECO:0007669"/>
    <property type="project" value="InterPro"/>
</dbReference>
<dbReference type="CDD" id="cd10148">
    <property type="entry name" value="CsoR-like_DUF156"/>
    <property type="match status" value="1"/>
</dbReference>
<evidence type="ECO:0000313" key="1">
    <source>
        <dbReference type="EMBL" id="OGY98644.1"/>
    </source>
</evidence>
<dbReference type="Proteomes" id="UP000179059">
    <property type="component" value="Unassembled WGS sequence"/>
</dbReference>
<dbReference type="GO" id="GO:0003677">
    <property type="term" value="F:DNA binding"/>
    <property type="evidence" value="ECO:0007669"/>
    <property type="project" value="InterPro"/>
</dbReference>
<dbReference type="GO" id="GO:0045892">
    <property type="term" value="P:negative regulation of DNA-templated transcription"/>
    <property type="evidence" value="ECO:0007669"/>
    <property type="project" value="UniProtKB-ARBA"/>
</dbReference>
<evidence type="ECO:0000313" key="2">
    <source>
        <dbReference type="Proteomes" id="UP000179059"/>
    </source>
</evidence>
<sequence>MHKDIKQKALRRLAIVSGQVQGIKKMVEEDKYCIDIITQSAAVKEALSGVEDLILENHLTTHAAHQMMSGKGKQATEEILKVYKLKRK</sequence>
<organism evidence="1 2">
    <name type="scientific">Candidatus Liptonbacteria bacterium RIFCSPHIGHO2_01_FULL_57_28</name>
    <dbReference type="NCBI Taxonomy" id="1798647"/>
    <lineage>
        <taxon>Bacteria</taxon>
        <taxon>Candidatus Liptoniibacteriota</taxon>
    </lineage>
</organism>
<comment type="caution">
    <text evidence="1">The sequence shown here is derived from an EMBL/GenBank/DDBJ whole genome shotgun (WGS) entry which is preliminary data.</text>
</comment>
<dbReference type="AlphaFoldDB" id="A0A1G2CB73"/>
<dbReference type="PANTHER" id="PTHR33677">
    <property type="entry name" value="TRANSCRIPTIONAL REPRESSOR FRMR-RELATED"/>
    <property type="match status" value="1"/>
</dbReference>
<name>A0A1G2CB73_9BACT</name>
<dbReference type="Gene3D" id="1.20.58.1000">
    <property type="entry name" value="Metal-sensitive repressor, helix protomer"/>
    <property type="match status" value="1"/>
</dbReference>
<proteinExistence type="predicted"/>
<reference evidence="1 2" key="1">
    <citation type="journal article" date="2016" name="Nat. Commun.">
        <title>Thousands of microbial genomes shed light on interconnected biogeochemical processes in an aquifer system.</title>
        <authorList>
            <person name="Anantharaman K."/>
            <person name="Brown C.T."/>
            <person name="Hug L.A."/>
            <person name="Sharon I."/>
            <person name="Castelle C.J."/>
            <person name="Probst A.J."/>
            <person name="Thomas B.C."/>
            <person name="Singh A."/>
            <person name="Wilkins M.J."/>
            <person name="Karaoz U."/>
            <person name="Brodie E.L."/>
            <person name="Williams K.H."/>
            <person name="Hubbard S.S."/>
            <person name="Banfield J.F."/>
        </authorList>
    </citation>
    <scope>NUCLEOTIDE SEQUENCE [LARGE SCALE GENOMIC DNA]</scope>
</reference>
<dbReference type="InterPro" id="IPR038390">
    <property type="entry name" value="Metal_Tscrpt_repr_sf"/>
</dbReference>
<evidence type="ECO:0008006" key="3">
    <source>
        <dbReference type="Google" id="ProtNLM"/>
    </source>
</evidence>
<accession>A0A1G2CB73</accession>
<gene>
    <name evidence="1" type="ORF">A2855_01270</name>
</gene>